<evidence type="ECO:0000313" key="2">
    <source>
        <dbReference type="Proteomes" id="UP000001055"/>
    </source>
</evidence>
<dbReference type="AlphaFoldDB" id="Q0TWG5"/>
<organism evidence="1 2">
    <name type="scientific">Phaeosphaeria nodorum (strain SN15 / ATCC MYA-4574 / FGSC 10173)</name>
    <name type="common">Glume blotch fungus</name>
    <name type="synonym">Parastagonospora nodorum</name>
    <dbReference type="NCBI Taxonomy" id="321614"/>
    <lineage>
        <taxon>Eukaryota</taxon>
        <taxon>Fungi</taxon>
        <taxon>Dikarya</taxon>
        <taxon>Ascomycota</taxon>
        <taxon>Pezizomycotina</taxon>
        <taxon>Dothideomycetes</taxon>
        <taxon>Pleosporomycetidae</taxon>
        <taxon>Pleosporales</taxon>
        <taxon>Pleosporineae</taxon>
        <taxon>Phaeosphaeriaceae</taxon>
        <taxon>Parastagonospora</taxon>
    </lineage>
</organism>
<dbReference type="KEGG" id="pno:SNOG_16092"/>
<dbReference type="EMBL" id="CH445367">
    <property type="protein sequence ID" value="EAT76464.1"/>
    <property type="molecule type" value="Genomic_DNA"/>
</dbReference>
<accession>Q0TWG5</accession>
<dbReference type="Proteomes" id="UP000001055">
    <property type="component" value="Unassembled WGS sequence"/>
</dbReference>
<protein>
    <submittedName>
        <fullName evidence="1">Uncharacterized protein</fullName>
    </submittedName>
</protein>
<dbReference type="InParanoid" id="Q0TWG5"/>
<dbReference type="RefSeq" id="XP_001806220.1">
    <property type="nucleotide sequence ID" value="XM_001806168.1"/>
</dbReference>
<sequence>MAPEAQQHAIKPRGRHREVSRLAFGGQKTTWYEEAKLNAEGCRMGGRMGEDQDQMQWRDVVCLPRFGAVVLV</sequence>
<dbReference type="GeneID" id="5983150"/>
<proteinExistence type="predicted"/>
<evidence type="ECO:0000313" key="1">
    <source>
        <dbReference type="EMBL" id="EAT76464.1"/>
    </source>
</evidence>
<reference evidence="2" key="1">
    <citation type="journal article" date="2007" name="Plant Cell">
        <title>Dothideomycete-plant interactions illuminated by genome sequencing and EST analysis of the wheat pathogen Stagonospora nodorum.</title>
        <authorList>
            <person name="Hane J.K."/>
            <person name="Lowe R.G."/>
            <person name="Solomon P.S."/>
            <person name="Tan K.C."/>
            <person name="Schoch C.L."/>
            <person name="Spatafora J.W."/>
            <person name="Crous P.W."/>
            <person name="Kodira C."/>
            <person name="Birren B.W."/>
            <person name="Galagan J.E."/>
            <person name="Torriani S.F."/>
            <person name="McDonald B.A."/>
            <person name="Oliver R.P."/>
        </authorList>
    </citation>
    <scope>NUCLEOTIDE SEQUENCE [LARGE SCALE GENOMIC DNA]</scope>
    <source>
        <strain evidence="2">SN15 / ATCC MYA-4574 / FGSC 10173</strain>
    </source>
</reference>
<name>Q0TWG5_PHANO</name>
<gene>
    <name evidence="1" type="ORF">SNOG_16092</name>
</gene>